<keyword evidence="2" id="KW-1185">Reference proteome</keyword>
<dbReference type="AlphaFoldDB" id="A0A067TWD4"/>
<proteinExistence type="predicted"/>
<sequence length="89" mass="9872">MSPPSTSFLALVSSAHVLQIFNCHRSLGITHLLKGTPFSSLHCCLPDPCRPSLFSQFEVPIMESQVIMPTFSSWHVQCKPKVLAMMLPC</sequence>
<gene>
    <name evidence="1" type="ORF">GALMADRAFT_705752</name>
</gene>
<dbReference type="HOGENOM" id="CLU_2454874_0_0_1"/>
<evidence type="ECO:0000313" key="1">
    <source>
        <dbReference type="EMBL" id="KDR84279.1"/>
    </source>
</evidence>
<organism evidence="1 2">
    <name type="scientific">Galerina marginata (strain CBS 339.88)</name>
    <dbReference type="NCBI Taxonomy" id="685588"/>
    <lineage>
        <taxon>Eukaryota</taxon>
        <taxon>Fungi</taxon>
        <taxon>Dikarya</taxon>
        <taxon>Basidiomycota</taxon>
        <taxon>Agaricomycotina</taxon>
        <taxon>Agaricomycetes</taxon>
        <taxon>Agaricomycetidae</taxon>
        <taxon>Agaricales</taxon>
        <taxon>Agaricineae</taxon>
        <taxon>Strophariaceae</taxon>
        <taxon>Galerina</taxon>
    </lineage>
</organism>
<dbReference type="Proteomes" id="UP000027222">
    <property type="component" value="Unassembled WGS sequence"/>
</dbReference>
<accession>A0A067TWD4</accession>
<name>A0A067TWD4_GALM3</name>
<reference evidence="2" key="1">
    <citation type="journal article" date="2014" name="Proc. Natl. Acad. Sci. U.S.A.">
        <title>Extensive sampling of basidiomycete genomes demonstrates inadequacy of the white-rot/brown-rot paradigm for wood decay fungi.</title>
        <authorList>
            <person name="Riley R."/>
            <person name="Salamov A.A."/>
            <person name="Brown D.W."/>
            <person name="Nagy L.G."/>
            <person name="Floudas D."/>
            <person name="Held B.W."/>
            <person name="Levasseur A."/>
            <person name="Lombard V."/>
            <person name="Morin E."/>
            <person name="Otillar R."/>
            <person name="Lindquist E.A."/>
            <person name="Sun H."/>
            <person name="LaButti K.M."/>
            <person name="Schmutz J."/>
            <person name="Jabbour D."/>
            <person name="Luo H."/>
            <person name="Baker S.E."/>
            <person name="Pisabarro A.G."/>
            <person name="Walton J.D."/>
            <person name="Blanchette R.A."/>
            <person name="Henrissat B."/>
            <person name="Martin F."/>
            <person name="Cullen D."/>
            <person name="Hibbett D.S."/>
            <person name="Grigoriev I.V."/>
        </authorList>
    </citation>
    <scope>NUCLEOTIDE SEQUENCE [LARGE SCALE GENOMIC DNA]</scope>
    <source>
        <strain evidence="2">CBS 339.88</strain>
    </source>
</reference>
<evidence type="ECO:0000313" key="2">
    <source>
        <dbReference type="Proteomes" id="UP000027222"/>
    </source>
</evidence>
<dbReference type="EMBL" id="KL142368">
    <property type="protein sequence ID" value="KDR84279.1"/>
    <property type="molecule type" value="Genomic_DNA"/>
</dbReference>
<protein>
    <submittedName>
        <fullName evidence="1">Uncharacterized protein</fullName>
    </submittedName>
</protein>